<name>S0G859_9BACT</name>
<proteinExistence type="predicted"/>
<evidence type="ECO:0000313" key="2">
    <source>
        <dbReference type="EMBL" id="EMS81501.1"/>
    </source>
</evidence>
<dbReference type="EMBL" id="APJX01000001">
    <property type="protein sequence ID" value="EMS81501.1"/>
    <property type="molecule type" value="Genomic_DNA"/>
</dbReference>
<dbReference type="Gene3D" id="3.30.70.1790">
    <property type="entry name" value="RepB DNA-primase, N-terminal domain"/>
    <property type="match status" value="1"/>
</dbReference>
<dbReference type="OrthoDB" id="5416579at2"/>
<gene>
    <name evidence="2" type="ORF">Dpo_1c06420</name>
</gene>
<reference evidence="2 3" key="1">
    <citation type="journal article" date="2013" name="Genome Announc.">
        <title>Draft Genome Sequence of Desulfotignum phosphitoxidans DSM 13687 Strain FiPS-3.</title>
        <authorList>
            <person name="Poehlein A."/>
            <person name="Daniel R."/>
            <person name="Simeonova D.D."/>
        </authorList>
    </citation>
    <scope>NUCLEOTIDE SEQUENCE [LARGE SCALE GENOMIC DNA]</scope>
    <source>
        <strain evidence="2 3">DSM 13687</strain>
    </source>
</reference>
<keyword evidence="3" id="KW-1185">Reference proteome</keyword>
<protein>
    <recommendedName>
        <fullName evidence="1">RepB-like DNA primase domain-containing protein</fullName>
    </recommendedName>
</protein>
<organism evidence="2 3">
    <name type="scientific">Desulfotignum phosphitoxidans DSM 13687</name>
    <dbReference type="NCBI Taxonomy" id="1286635"/>
    <lineage>
        <taxon>Bacteria</taxon>
        <taxon>Pseudomonadati</taxon>
        <taxon>Thermodesulfobacteriota</taxon>
        <taxon>Desulfobacteria</taxon>
        <taxon>Desulfobacterales</taxon>
        <taxon>Desulfobacteraceae</taxon>
        <taxon>Desulfotignum</taxon>
    </lineage>
</organism>
<dbReference type="Pfam" id="PF16793">
    <property type="entry name" value="RepB_primase"/>
    <property type="match status" value="1"/>
</dbReference>
<feature type="domain" description="RepB-like DNA primase" evidence="1">
    <location>
        <begin position="33"/>
        <end position="162"/>
    </location>
</feature>
<dbReference type="AlphaFoldDB" id="S0G859"/>
<dbReference type="RefSeq" id="WP_006964243.1">
    <property type="nucleotide sequence ID" value="NZ_APJX01000001.1"/>
</dbReference>
<comment type="caution">
    <text evidence="2">The sequence shown here is derived from an EMBL/GenBank/DDBJ whole genome shotgun (WGS) entry which is preliminary data.</text>
</comment>
<evidence type="ECO:0000259" key="1">
    <source>
        <dbReference type="Pfam" id="PF16793"/>
    </source>
</evidence>
<evidence type="ECO:0000313" key="3">
    <source>
        <dbReference type="Proteomes" id="UP000014216"/>
    </source>
</evidence>
<dbReference type="Proteomes" id="UP000014216">
    <property type="component" value="Unassembled WGS sequence"/>
</dbReference>
<sequence>MERILWKICNYFNHRFTLAVLDESTGRWPVAFSLKNIPYLKAENAGGRHILIKPDSAIQPYYFLADDLDSDLLTRHHQLKPKVFKPGRMVIETSPGNYQVWIHSSRPLDLAEKRYWLEKMHSDPGADPKNRWGRCPGFRNRKEKHKTPSGQYPLAKLVWVDWKRQANIP</sequence>
<accession>S0G859</accession>
<dbReference type="InterPro" id="IPR039459">
    <property type="entry name" value="RepB-like_DNA_primase_dom"/>
</dbReference>